<name>A0ACC2WZD5_9TREE</name>
<protein>
    <submittedName>
        <fullName evidence="1">Uncharacterized protein</fullName>
    </submittedName>
</protein>
<gene>
    <name evidence="1" type="ORF">QFC24_006587</name>
</gene>
<dbReference type="EMBL" id="JASBWV010000033">
    <property type="protein sequence ID" value="KAJ9117128.1"/>
    <property type="molecule type" value="Genomic_DNA"/>
</dbReference>
<evidence type="ECO:0000313" key="1">
    <source>
        <dbReference type="EMBL" id="KAJ9117128.1"/>
    </source>
</evidence>
<keyword evidence="2" id="KW-1185">Reference proteome</keyword>
<sequence>MAEDIIHQEFGESPELVMSLLYRQQTFGARIFALGDIRHQKLIAIRNDNSFDLIGKNDDDPHIPASMALGAYDSNWVSGNAWLGMPMSIGVQLASVVELVADIKDAEKQYGVDRRSNGKGKGQVPSWIEGGFQDRGFALEQRIKRKDFSRSVSGDAGGVGEPPIGVVLGDLWKATALTVLYQSVFQYGPLHPHLRSIFAEMRRTLSITFEHSYRSPPPSHLPHLFGHISCPVFFAGTLAISMEERQWARRMVERLGPEQAWRDNKAMLEGLWREMDDRGWPVDWYEFMVEHELWVGFY</sequence>
<accession>A0ACC2WZD5</accession>
<comment type="caution">
    <text evidence="1">The sequence shown here is derived from an EMBL/GenBank/DDBJ whole genome shotgun (WGS) entry which is preliminary data.</text>
</comment>
<proteinExistence type="predicted"/>
<dbReference type="Proteomes" id="UP001234202">
    <property type="component" value="Unassembled WGS sequence"/>
</dbReference>
<reference evidence="1" key="1">
    <citation type="submission" date="2023-04" db="EMBL/GenBank/DDBJ databases">
        <title>Draft Genome sequencing of Naganishia species isolated from polar environments using Oxford Nanopore Technology.</title>
        <authorList>
            <person name="Leo P."/>
            <person name="Venkateswaran K."/>
        </authorList>
    </citation>
    <scope>NUCLEOTIDE SEQUENCE</scope>
    <source>
        <strain evidence="1">DBVPG 5303</strain>
    </source>
</reference>
<organism evidence="1 2">
    <name type="scientific">Naganishia onofrii</name>
    <dbReference type="NCBI Taxonomy" id="1851511"/>
    <lineage>
        <taxon>Eukaryota</taxon>
        <taxon>Fungi</taxon>
        <taxon>Dikarya</taxon>
        <taxon>Basidiomycota</taxon>
        <taxon>Agaricomycotina</taxon>
        <taxon>Tremellomycetes</taxon>
        <taxon>Filobasidiales</taxon>
        <taxon>Filobasidiaceae</taxon>
        <taxon>Naganishia</taxon>
    </lineage>
</organism>
<evidence type="ECO:0000313" key="2">
    <source>
        <dbReference type="Proteomes" id="UP001234202"/>
    </source>
</evidence>